<evidence type="ECO:0000256" key="8">
    <source>
        <dbReference type="ARBA" id="ARBA00023163"/>
    </source>
</evidence>
<dbReference type="Pfam" id="PF02892">
    <property type="entry name" value="zf-BED"/>
    <property type="match status" value="1"/>
</dbReference>
<dbReference type="GO" id="GO:0003677">
    <property type="term" value="F:DNA binding"/>
    <property type="evidence" value="ECO:0007669"/>
    <property type="project" value="UniProtKB-KW"/>
</dbReference>
<dbReference type="Pfam" id="PF14372">
    <property type="entry name" value="hAT-like_RNase-H"/>
    <property type="match status" value="1"/>
</dbReference>
<evidence type="ECO:0000256" key="2">
    <source>
        <dbReference type="ARBA" id="ARBA00011738"/>
    </source>
</evidence>
<proteinExistence type="predicted"/>
<dbReference type="GO" id="GO:0046983">
    <property type="term" value="F:protein dimerization activity"/>
    <property type="evidence" value="ECO:0007669"/>
    <property type="project" value="InterPro"/>
</dbReference>
<dbReference type="EMBL" id="JAMRDG010000002">
    <property type="protein sequence ID" value="KAJ3689916.1"/>
    <property type="molecule type" value="Genomic_DNA"/>
</dbReference>
<dbReference type="InterPro" id="IPR036236">
    <property type="entry name" value="Znf_C2H2_sf"/>
</dbReference>
<comment type="subcellular location">
    <subcellularLocation>
        <location evidence="1">Nucleus</location>
    </subcellularLocation>
</comment>
<gene>
    <name evidence="13" type="ORF">LUZ61_019080</name>
</gene>
<evidence type="ECO:0000256" key="9">
    <source>
        <dbReference type="ARBA" id="ARBA00023242"/>
    </source>
</evidence>
<accession>A0AAD5ZAP5</accession>
<keyword evidence="8" id="KW-0804">Transcription</keyword>
<organism evidence="13 14">
    <name type="scientific">Rhynchospora tenuis</name>
    <dbReference type="NCBI Taxonomy" id="198213"/>
    <lineage>
        <taxon>Eukaryota</taxon>
        <taxon>Viridiplantae</taxon>
        <taxon>Streptophyta</taxon>
        <taxon>Embryophyta</taxon>
        <taxon>Tracheophyta</taxon>
        <taxon>Spermatophyta</taxon>
        <taxon>Magnoliopsida</taxon>
        <taxon>Liliopsida</taxon>
        <taxon>Poales</taxon>
        <taxon>Cyperaceae</taxon>
        <taxon>Cyperoideae</taxon>
        <taxon>Rhynchosporeae</taxon>
        <taxon>Rhynchospora</taxon>
    </lineage>
</organism>
<keyword evidence="6" id="KW-0805">Transcription regulation</keyword>
<dbReference type="SUPFAM" id="SSF53098">
    <property type="entry name" value="Ribonuclease H-like"/>
    <property type="match status" value="1"/>
</dbReference>
<dbReference type="GO" id="GO:0005634">
    <property type="term" value="C:nucleus"/>
    <property type="evidence" value="ECO:0007669"/>
    <property type="project" value="UniProtKB-SubCell"/>
</dbReference>
<keyword evidence="5" id="KW-0862">Zinc</keyword>
<evidence type="ECO:0000256" key="7">
    <source>
        <dbReference type="ARBA" id="ARBA00023125"/>
    </source>
</evidence>
<dbReference type="InterPro" id="IPR052035">
    <property type="entry name" value="ZnF_BED_domain_contain"/>
</dbReference>
<keyword evidence="14" id="KW-1185">Reference proteome</keyword>
<evidence type="ECO:0000256" key="10">
    <source>
        <dbReference type="PROSITE-ProRule" id="PRU00027"/>
    </source>
</evidence>
<evidence type="ECO:0000313" key="13">
    <source>
        <dbReference type="EMBL" id="KAJ3689916.1"/>
    </source>
</evidence>
<dbReference type="Proteomes" id="UP001210211">
    <property type="component" value="Unassembled WGS sequence"/>
</dbReference>
<dbReference type="PROSITE" id="PS50808">
    <property type="entry name" value="ZF_BED"/>
    <property type="match status" value="1"/>
</dbReference>
<reference evidence="13 14" key="1">
    <citation type="journal article" date="2022" name="Cell">
        <title>Repeat-based holocentromeres influence genome architecture and karyotype evolution.</title>
        <authorList>
            <person name="Hofstatter P.G."/>
            <person name="Thangavel G."/>
            <person name="Lux T."/>
            <person name="Neumann P."/>
            <person name="Vondrak T."/>
            <person name="Novak P."/>
            <person name="Zhang M."/>
            <person name="Costa L."/>
            <person name="Castellani M."/>
            <person name="Scott A."/>
            <person name="Toegelov H."/>
            <person name="Fuchs J."/>
            <person name="Mata-Sucre Y."/>
            <person name="Dias Y."/>
            <person name="Vanzela A.L.L."/>
            <person name="Huettel B."/>
            <person name="Almeida C.C.S."/>
            <person name="Simkova H."/>
            <person name="Souza G."/>
            <person name="Pedrosa-Harand A."/>
            <person name="Macas J."/>
            <person name="Mayer K.F.X."/>
            <person name="Houben A."/>
            <person name="Marques A."/>
        </authorList>
    </citation>
    <scope>NUCLEOTIDE SEQUENCE [LARGE SCALE GENOMIC DNA]</scope>
    <source>
        <strain evidence="13">RhyTen1mFocal</strain>
    </source>
</reference>
<evidence type="ECO:0000256" key="6">
    <source>
        <dbReference type="ARBA" id="ARBA00023015"/>
    </source>
</evidence>
<dbReference type="InterPro" id="IPR008906">
    <property type="entry name" value="HATC_C_dom"/>
</dbReference>
<evidence type="ECO:0000256" key="4">
    <source>
        <dbReference type="ARBA" id="ARBA00022771"/>
    </source>
</evidence>
<feature type="region of interest" description="Disordered" evidence="11">
    <location>
        <begin position="130"/>
        <end position="193"/>
    </location>
</feature>
<evidence type="ECO:0000256" key="3">
    <source>
        <dbReference type="ARBA" id="ARBA00022723"/>
    </source>
</evidence>
<evidence type="ECO:0000256" key="1">
    <source>
        <dbReference type="ARBA" id="ARBA00004123"/>
    </source>
</evidence>
<dbReference type="PANTHER" id="PTHR46481:SF6">
    <property type="entry name" value="ZINC FINGER BED DOMAIN-CONTAINING PROTEIN RICESLEEPER 2-LIKE"/>
    <property type="match status" value="1"/>
</dbReference>
<comment type="subunit">
    <text evidence="2">Homodimer.</text>
</comment>
<keyword evidence="7" id="KW-0238">DNA-binding</keyword>
<dbReference type="InterPro" id="IPR025525">
    <property type="entry name" value="hAT-like_transposase_RNase-H"/>
</dbReference>
<dbReference type="SMART" id="SM00614">
    <property type="entry name" value="ZnF_BED"/>
    <property type="match status" value="1"/>
</dbReference>
<sequence>MKINLIRPLLPLINPQRCRNPTSPHFPNRKFASKSQTLVLVDVVVVAQSASATHSSLRHSLLTPYSSATLVSDHSHKLTVAHCLLESLSRSVLAHCLPLQICSKPLTLSTSLCTISTVISFPDMTQSQASVVAETNDEEEVHVSSGSEVEKDADPEYEPAVTPSPTPTPAPSSENSSQLGEGQRQKRKRSSEVWLSFKNNNRGKVYCIHCKKHYKEVKGGTTTHLRRHLEGCVLYKRHQGKTAGLLPISENQLGDLDVGGTVWVNGKWDPVKDREMLAYIIVGHELPFMFSEYSLFRRYMLYNNPLWQKVSRTTITKECMRVVESERGKLKKVFKDVEKVSLTSDCWTSNRTVGYMCITTHYIDSDWNLQKRIITFKDLSPPHSGEVISDAILVAIRKWGIEDKIGTVTLDNASNNDKAASLLRFSFEAREKLHFQGYFFHIRCCAHILNLVVQDGLGKIDGCLSKIREGVKYLKKSSSRFVKFGEIATQLGICTKRSLCIDVKTRWNSTYHMLDVAIHYKLALDGYAQRDSNFEWLPDRPEWEKAEKAICDAYVDDDAFTRDMSMAMYEKFEKYWGEVNVLMVVASILDPRLKMVSVKFVYGVLYSRSEVGSRIDEVVEKLRALYDMYAKDFMSSSDSTTTTARVSSESAFSAGGRILDDYRSSLKENVVETMVCGGDWIRANTRAEMQTIEHAAKAEEDLTIKIPMSQLTIN</sequence>
<evidence type="ECO:0000313" key="14">
    <source>
        <dbReference type="Proteomes" id="UP001210211"/>
    </source>
</evidence>
<feature type="domain" description="BED-type" evidence="12">
    <location>
        <begin position="188"/>
        <end position="245"/>
    </location>
</feature>
<dbReference type="Pfam" id="PF05699">
    <property type="entry name" value="Dimer_Tnp_hAT"/>
    <property type="match status" value="1"/>
</dbReference>
<dbReference type="AlphaFoldDB" id="A0AAD5ZAP5"/>
<dbReference type="PANTHER" id="PTHR46481">
    <property type="entry name" value="ZINC FINGER BED DOMAIN-CONTAINING PROTEIN 4"/>
    <property type="match status" value="1"/>
</dbReference>
<dbReference type="GO" id="GO:0008270">
    <property type="term" value="F:zinc ion binding"/>
    <property type="evidence" value="ECO:0007669"/>
    <property type="project" value="UniProtKB-KW"/>
</dbReference>
<keyword evidence="4 10" id="KW-0863">Zinc-finger</keyword>
<name>A0AAD5ZAP5_9POAL</name>
<evidence type="ECO:0000259" key="12">
    <source>
        <dbReference type="PROSITE" id="PS50808"/>
    </source>
</evidence>
<keyword evidence="3" id="KW-0479">Metal-binding</keyword>
<comment type="caution">
    <text evidence="13">The sequence shown here is derived from an EMBL/GenBank/DDBJ whole genome shotgun (WGS) entry which is preliminary data.</text>
</comment>
<protein>
    <recommendedName>
        <fullName evidence="12">BED-type domain-containing protein</fullName>
    </recommendedName>
</protein>
<evidence type="ECO:0000256" key="11">
    <source>
        <dbReference type="SAM" id="MobiDB-lite"/>
    </source>
</evidence>
<keyword evidence="9" id="KW-0539">Nucleus</keyword>
<dbReference type="InterPro" id="IPR003656">
    <property type="entry name" value="Znf_BED"/>
</dbReference>
<evidence type="ECO:0000256" key="5">
    <source>
        <dbReference type="ARBA" id="ARBA00022833"/>
    </source>
</evidence>
<dbReference type="InterPro" id="IPR012337">
    <property type="entry name" value="RNaseH-like_sf"/>
</dbReference>
<dbReference type="SUPFAM" id="SSF57667">
    <property type="entry name" value="beta-beta-alpha zinc fingers"/>
    <property type="match status" value="1"/>
</dbReference>